<name>G1Q4N2_MYOLU</name>
<evidence type="ECO:0000256" key="1">
    <source>
        <dbReference type="SAM" id="MobiDB-lite"/>
    </source>
</evidence>
<dbReference type="Ensembl" id="ENSMLUT00000024974.1">
    <property type="protein sequence ID" value="ENSMLUP00000018665.1"/>
    <property type="gene ID" value="ENSMLUG00000028912.1"/>
</dbReference>
<dbReference type="PANTHER" id="PTHR47110:SF1">
    <property type="entry name" value="TESTIS-SPECIFIC EXPRESSED PROTEIN 55"/>
    <property type="match status" value="1"/>
</dbReference>
<feature type="compositionally biased region" description="Basic and acidic residues" evidence="1">
    <location>
        <begin position="83"/>
        <end position="113"/>
    </location>
</feature>
<feature type="region of interest" description="Disordered" evidence="1">
    <location>
        <begin position="308"/>
        <end position="332"/>
    </location>
</feature>
<keyword evidence="3" id="KW-1185">Reference proteome</keyword>
<reference evidence="2 3" key="1">
    <citation type="journal article" date="2011" name="Nature">
        <title>A high-resolution map of human evolutionary constraint using 29 mammals.</title>
        <authorList>
            <person name="Lindblad-Toh K."/>
            <person name="Garber M."/>
            <person name="Zuk O."/>
            <person name="Lin M.F."/>
            <person name="Parker B.J."/>
            <person name="Washietl S."/>
            <person name="Kheradpour P."/>
            <person name="Ernst J."/>
            <person name="Jordan G."/>
            <person name="Mauceli E."/>
            <person name="Ward L.D."/>
            <person name="Lowe C.B."/>
            <person name="Holloway A.K."/>
            <person name="Clamp M."/>
            <person name="Gnerre S."/>
            <person name="Alfoldi J."/>
            <person name="Beal K."/>
            <person name="Chang J."/>
            <person name="Clawson H."/>
            <person name="Cuff J."/>
            <person name="Di Palma F."/>
            <person name="Fitzgerald S."/>
            <person name="Flicek P."/>
            <person name="Guttman M."/>
            <person name="Hubisz M.J."/>
            <person name="Jaffe D.B."/>
            <person name="Jungreis I."/>
            <person name="Kent W.J."/>
            <person name="Kostka D."/>
            <person name="Lara M."/>
            <person name="Martins A.L."/>
            <person name="Massingham T."/>
            <person name="Moltke I."/>
            <person name="Raney B.J."/>
            <person name="Rasmussen M.D."/>
            <person name="Robinson J."/>
            <person name="Stark A."/>
            <person name="Vilella A.J."/>
            <person name="Wen J."/>
            <person name="Xie X."/>
            <person name="Zody M.C."/>
            <person name="Baldwin J."/>
            <person name="Bloom T."/>
            <person name="Chin C.W."/>
            <person name="Heiman D."/>
            <person name="Nicol R."/>
            <person name="Nusbaum C."/>
            <person name="Young S."/>
            <person name="Wilkinson J."/>
            <person name="Worley K.C."/>
            <person name="Kovar C.L."/>
            <person name="Muzny D.M."/>
            <person name="Gibbs R.A."/>
            <person name="Cree A."/>
            <person name="Dihn H.H."/>
            <person name="Fowler G."/>
            <person name="Jhangiani S."/>
            <person name="Joshi V."/>
            <person name="Lee S."/>
            <person name="Lewis L.R."/>
            <person name="Nazareth L.V."/>
            <person name="Okwuonu G."/>
            <person name="Santibanez J."/>
            <person name="Warren W.C."/>
            <person name="Mardis E.R."/>
            <person name="Weinstock G.M."/>
            <person name="Wilson R.K."/>
            <person name="Delehaunty K."/>
            <person name="Dooling D."/>
            <person name="Fronik C."/>
            <person name="Fulton L."/>
            <person name="Fulton B."/>
            <person name="Graves T."/>
            <person name="Minx P."/>
            <person name="Sodergren E."/>
            <person name="Birney E."/>
            <person name="Margulies E.H."/>
            <person name="Herrero J."/>
            <person name="Green E.D."/>
            <person name="Haussler D."/>
            <person name="Siepel A."/>
            <person name="Goldman N."/>
            <person name="Pollard K.S."/>
            <person name="Pedersen J.S."/>
            <person name="Lander E.S."/>
            <person name="Kellis M."/>
        </authorList>
    </citation>
    <scope>NUCLEOTIDE SEQUENCE [LARGE SCALE GENOMIC DNA]</scope>
</reference>
<sequence length="461" mass="53031">VRASQRSSEGESWGPESTTTHPNDSHLDGQEDNWQNLYKKEADNQTDPRTANQDDLRVSGQSEPNVFGQADHKVSKYNRHRRYDQTDKAPNRYKVADHRGANKVDQRMSEWRNSRTSHHASHAESERTNSQKPVRPKGLTSEHTDRRSSTHAERASKQTERKSSVSSEQRASEQTGHRKVSESIDRKSGQYDRRSSEPIDHMKSGQDGRRVSVPIQPRESGQDDQAAYDLIDSRKSGLVEQKTYQPGEHRLSDPSSYKSSVQTHHKTHDQITELAEDQAAEDQAGGSIHHHPKVIMPFYREYEKVDDEDDDIDDNQPDLGESDEYDDKIHTSKKGKEVDYTLDSKQNDFRDPKDSDINKYKNDEFMKAFNAFDTKVTGNLQPKTHNFSPRFPGISSKLDYIIGQENGQIIVTKPDDTSGYQKGRSSIQYQKRRFPSLVYQDPYQISLQYMEKHHILQIFQV</sequence>
<reference evidence="2" key="3">
    <citation type="submission" date="2025-09" db="UniProtKB">
        <authorList>
            <consortium name="Ensembl"/>
        </authorList>
    </citation>
    <scope>IDENTIFICATION</scope>
</reference>
<organism evidence="2 3">
    <name type="scientific">Myotis lucifugus</name>
    <name type="common">Little brown bat</name>
    <dbReference type="NCBI Taxonomy" id="59463"/>
    <lineage>
        <taxon>Eukaryota</taxon>
        <taxon>Metazoa</taxon>
        <taxon>Chordata</taxon>
        <taxon>Craniata</taxon>
        <taxon>Vertebrata</taxon>
        <taxon>Euteleostomi</taxon>
        <taxon>Mammalia</taxon>
        <taxon>Eutheria</taxon>
        <taxon>Laurasiatheria</taxon>
        <taxon>Chiroptera</taxon>
        <taxon>Yangochiroptera</taxon>
        <taxon>Vespertilionidae</taxon>
        <taxon>Myotis</taxon>
    </lineage>
</organism>
<reference evidence="2" key="2">
    <citation type="submission" date="2025-08" db="UniProtKB">
        <authorList>
            <consortium name="Ensembl"/>
        </authorList>
    </citation>
    <scope>IDENTIFICATION</scope>
</reference>
<feature type="compositionally biased region" description="Polar residues" evidence="1">
    <location>
        <begin position="164"/>
        <end position="174"/>
    </location>
</feature>
<feature type="region of interest" description="Disordered" evidence="1">
    <location>
        <begin position="1"/>
        <end position="292"/>
    </location>
</feature>
<dbReference type="eggNOG" id="ENOG502QRWU">
    <property type="taxonomic scope" value="Eukaryota"/>
</dbReference>
<dbReference type="InParanoid" id="G1Q4N2"/>
<dbReference type="InterPro" id="IPR040760">
    <property type="entry name" value="Tex55"/>
</dbReference>
<evidence type="ECO:0000313" key="3">
    <source>
        <dbReference type="Proteomes" id="UP000001074"/>
    </source>
</evidence>
<evidence type="ECO:0000313" key="2">
    <source>
        <dbReference type="Ensembl" id="ENSMLUP00000018665.1"/>
    </source>
</evidence>
<dbReference type="EMBL" id="AAPE02062477">
    <property type="status" value="NOT_ANNOTATED_CDS"/>
    <property type="molecule type" value="Genomic_DNA"/>
</dbReference>
<dbReference type="PANTHER" id="PTHR47110">
    <property type="entry name" value="TESTIS-SPECIFIC EXPRESSED PROTEIN 55"/>
    <property type="match status" value="1"/>
</dbReference>
<accession>G1Q4N2</accession>
<feature type="compositionally biased region" description="Acidic residues" evidence="1">
    <location>
        <begin position="308"/>
        <end position="326"/>
    </location>
</feature>
<dbReference type="OMA" id="VESCTFE"/>
<dbReference type="HOGENOM" id="CLU_034619_0_0_1"/>
<feature type="compositionally biased region" description="Polar residues" evidence="1">
    <location>
        <begin position="253"/>
        <end position="262"/>
    </location>
</feature>
<feature type="compositionally biased region" description="Basic and acidic residues" evidence="1">
    <location>
        <begin position="140"/>
        <end position="163"/>
    </location>
</feature>
<dbReference type="GeneTree" id="ENSGT00940000154487"/>
<protein>
    <submittedName>
        <fullName evidence="2">Uncharacterized protein</fullName>
    </submittedName>
</protein>
<dbReference type="STRING" id="59463.ENSMLUP00000018665"/>
<feature type="compositionally biased region" description="Basic and acidic residues" evidence="1">
    <location>
        <begin position="175"/>
        <end position="210"/>
    </location>
</feature>
<dbReference type="Pfam" id="PF17819">
    <property type="entry name" value="Tex55"/>
    <property type="match status" value="1"/>
</dbReference>
<dbReference type="GO" id="GO:0005634">
    <property type="term" value="C:nucleus"/>
    <property type="evidence" value="ECO:0007669"/>
    <property type="project" value="TreeGrafter"/>
</dbReference>
<proteinExistence type="predicted"/>
<dbReference type="Proteomes" id="UP000001074">
    <property type="component" value="Unassembled WGS sequence"/>
</dbReference>
<dbReference type="AlphaFoldDB" id="G1Q4N2"/>